<comment type="catalytic activity">
    <reaction evidence="1">
        <text>S-ubiquitinyl-[E2 ubiquitin-conjugating enzyme]-L-cysteine + [acceptor protein]-L-lysine = [E2 ubiquitin-conjugating enzyme]-L-cysteine + N(6)-ubiquitinyl-[acceptor protein]-L-lysine.</text>
        <dbReference type="EC" id="2.3.2.26"/>
    </reaction>
</comment>
<organism evidence="4 5">
    <name type="scientific">Trichomalopsis sarcophagae</name>
    <dbReference type="NCBI Taxonomy" id="543379"/>
    <lineage>
        <taxon>Eukaryota</taxon>
        <taxon>Metazoa</taxon>
        <taxon>Ecdysozoa</taxon>
        <taxon>Arthropoda</taxon>
        <taxon>Hexapoda</taxon>
        <taxon>Insecta</taxon>
        <taxon>Pterygota</taxon>
        <taxon>Neoptera</taxon>
        <taxon>Endopterygota</taxon>
        <taxon>Hymenoptera</taxon>
        <taxon>Apocrita</taxon>
        <taxon>Proctotrupomorpha</taxon>
        <taxon>Chalcidoidea</taxon>
        <taxon>Pteromalidae</taxon>
        <taxon>Pteromalinae</taxon>
        <taxon>Trichomalopsis</taxon>
    </lineage>
</organism>
<dbReference type="Proteomes" id="UP000215335">
    <property type="component" value="Unassembled WGS sequence"/>
</dbReference>
<keyword evidence="3" id="KW-0808">Transferase</keyword>
<dbReference type="GO" id="GO:0000209">
    <property type="term" value="P:protein polyubiquitination"/>
    <property type="evidence" value="ECO:0007669"/>
    <property type="project" value="InterPro"/>
</dbReference>
<dbReference type="InterPro" id="IPR044611">
    <property type="entry name" value="E3A/B/C-like"/>
</dbReference>
<accession>A0A232FHD5</accession>
<evidence type="ECO:0000313" key="5">
    <source>
        <dbReference type="Proteomes" id="UP000215335"/>
    </source>
</evidence>
<name>A0A232FHD5_9HYME</name>
<evidence type="ECO:0000313" key="4">
    <source>
        <dbReference type="EMBL" id="OXU30161.1"/>
    </source>
</evidence>
<proteinExistence type="predicted"/>
<evidence type="ECO:0000256" key="2">
    <source>
        <dbReference type="ARBA" id="ARBA00012485"/>
    </source>
</evidence>
<dbReference type="EMBL" id="NNAY01000188">
    <property type="protein sequence ID" value="OXU30161.1"/>
    <property type="molecule type" value="Genomic_DNA"/>
</dbReference>
<gene>
    <name evidence="4" type="ORF">TSAR_012716</name>
</gene>
<evidence type="ECO:0000256" key="3">
    <source>
        <dbReference type="ARBA" id="ARBA00022679"/>
    </source>
</evidence>
<dbReference type="PANTHER" id="PTHR45700">
    <property type="entry name" value="UBIQUITIN-PROTEIN LIGASE E3C"/>
    <property type="match status" value="1"/>
</dbReference>
<evidence type="ECO:0000256" key="1">
    <source>
        <dbReference type="ARBA" id="ARBA00000885"/>
    </source>
</evidence>
<dbReference type="PANTHER" id="PTHR45700:SF3">
    <property type="entry name" value="UBIQUITIN-PROTEIN LIGASE E3B"/>
    <property type="match status" value="1"/>
</dbReference>
<dbReference type="GO" id="GO:0061630">
    <property type="term" value="F:ubiquitin protein ligase activity"/>
    <property type="evidence" value="ECO:0007669"/>
    <property type="project" value="UniProtKB-EC"/>
</dbReference>
<comment type="caution">
    <text evidence="4">The sequence shown here is derived from an EMBL/GenBank/DDBJ whole genome shotgun (WGS) entry which is preliminary data.</text>
</comment>
<reference evidence="4 5" key="1">
    <citation type="journal article" date="2017" name="Curr. Biol.">
        <title>The Evolution of Venom by Co-option of Single-Copy Genes.</title>
        <authorList>
            <person name="Martinson E.O."/>
            <person name="Mrinalini"/>
            <person name="Kelkar Y.D."/>
            <person name="Chang C.H."/>
            <person name="Werren J.H."/>
        </authorList>
    </citation>
    <scope>NUCLEOTIDE SEQUENCE [LARGE SCALE GENOMIC DNA]</scope>
    <source>
        <strain evidence="4 5">Alberta</strain>
        <tissue evidence="4">Whole body</tissue>
    </source>
</reference>
<dbReference type="EC" id="2.3.2.26" evidence="2"/>
<protein>
    <recommendedName>
        <fullName evidence="2">HECT-type E3 ubiquitin transferase</fullName>
        <ecNumber evidence="2">2.3.2.26</ecNumber>
    </recommendedName>
</protein>
<dbReference type="STRING" id="543379.A0A232FHD5"/>
<dbReference type="GO" id="GO:0006511">
    <property type="term" value="P:ubiquitin-dependent protein catabolic process"/>
    <property type="evidence" value="ECO:0007669"/>
    <property type="project" value="TreeGrafter"/>
</dbReference>
<sequence length="184" mass="21312">MIPKYTGQTTNFEWLNSADFPLGLDALSSLPRMLLPAPRKIRVYKHGIIQIEFSLILGLTCYNVSTNFCYYSQERTIRPVDQRPVEKTSTPGSMPSTLPAPSIILDDIEMYEQQDPFKLSDLISLSNFLNQFLYKMILDDSFHPETECCNPLFTSLHTLLMAIYRRDCQKKFCDDDHWLAKLMQ</sequence>
<keyword evidence="5" id="KW-1185">Reference proteome</keyword>
<dbReference type="AlphaFoldDB" id="A0A232FHD5"/>